<keyword evidence="2" id="KW-0812">Transmembrane</keyword>
<comment type="caution">
    <text evidence="3">The sequence shown here is derived from an EMBL/GenBank/DDBJ whole genome shotgun (WGS) entry which is preliminary data.</text>
</comment>
<evidence type="ECO:0000313" key="3">
    <source>
        <dbReference type="EMBL" id="GGG19137.1"/>
    </source>
</evidence>
<name>A0A917LFT5_9NOCA</name>
<evidence type="ECO:0000256" key="1">
    <source>
        <dbReference type="SAM" id="MobiDB-lite"/>
    </source>
</evidence>
<evidence type="ECO:0000313" key="4">
    <source>
        <dbReference type="Proteomes" id="UP000654257"/>
    </source>
</evidence>
<evidence type="ECO:0000256" key="2">
    <source>
        <dbReference type="SAM" id="Phobius"/>
    </source>
</evidence>
<reference evidence="3" key="1">
    <citation type="journal article" date="2014" name="Int. J. Syst. Evol. Microbiol.">
        <title>Complete genome sequence of Corynebacterium casei LMG S-19264T (=DSM 44701T), isolated from a smear-ripened cheese.</title>
        <authorList>
            <consortium name="US DOE Joint Genome Institute (JGI-PGF)"/>
            <person name="Walter F."/>
            <person name="Albersmeier A."/>
            <person name="Kalinowski J."/>
            <person name="Ruckert C."/>
        </authorList>
    </citation>
    <scope>NUCLEOTIDE SEQUENCE</scope>
    <source>
        <strain evidence="3">CCM 7905</strain>
    </source>
</reference>
<feature type="region of interest" description="Disordered" evidence="1">
    <location>
        <begin position="147"/>
        <end position="177"/>
    </location>
</feature>
<reference evidence="3" key="2">
    <citation type="submission" date="2020-09" db="EMBL/GenBank/DDBJ databases">
        <authorList>
            <person name="Sun Q."/>
            <person name="Sedlacek I."/>
        </authorList>
    </citation>
    <scope>NUCLEOTIDE SEQUENCE</scope>
    <source>
        <strain evidence="3">CCM 7905</strain>
    </source>
</reference>
<keyword evidence="2" id="KW-0472">Membrane</keyword>
<feature type="compositionally biased region" description="Polar residues" evidence="1">
    <location>
        <begin position="147"/>
        <end position="157"/>
    </location>
</feature>
<protein>
    <submittedName>
        <fullName evidence="3">Membrane protein</fullName>
    </submittedName>
</protein>
<dbReference type="AlphaFoldDB" id="A0A917LFT5"/>
<dbReference type="EMBL" id="BMCU01000004">
    <property type="protein sequence ID" value="GGG19137.1"/>
    <property type="molecule type" value="Genomic_DNA"/>
</dbReference>
<proteinExistence type="predicted"/>
<organism evidence="3 4">
    <name type="scientific">Rhodococcoides trifolii</name>
    <dbReference type="NCBI Taxonomy" id="908250"/>
    <lineage>
        <taxon>Bacteria</taxon>
        <taxon>Bacillati</taxon>
        <taxon>Actinomycetota</taxon>
        <taxon>Actinomycetes</taxon>
        <taxon>Mycobacteriales</taxon>
        <taxon>Nocardiaceae</taxon>
        <taxon>Rhodococcoides</taxon>
    </lineage>
</organism>
<sequence length="177" mass="18866">MSSSRGNGIGGTGDGVPSSISSIPLTDVDAHAPGTASIGNLVKDATSQVSTLVRAEVELAKAEVTGEIKKGLQGSILFVLALAVLIFSAFFFFFFLAELLNVWVSRWLAFLIVFLIMIAITALLAFVGYLRLKKLRKPAKTIDSLKQASTVLPTSSKPGDKALNSPAFDKALDPQRR</sequence>
<dbReference type="RefSeq" id="WP_188546313.1">
    <property type="nucleotide sequence ID" value="NZ_BMCU01000004.1"/>
</dbReference>
<keyword evidence="2" id="KW-1133">Transmembrane helix</keyword>
<keyword evidence="4" id="KW-1185">Reference proteome</keyword>
<dbReference type="Proteomes" id="UP000654257">
    <property type="component" value="Unassembled WGS sequence"/>
</dbReference>
<dbReference type="Pfam" id="PF07332">
    <property type="entry name" value="Phage_holin_3_6"/>
    <property type="match status" value="1"/>
</dbReference>
<dbReference type="InterPro" id="IPR009937">
    <property type="entry name" value="Phage_holin_3_6"/>
</dbReference>
<gene>
    <name evidence="3" type="ORF">GCM10007304_36350</name>
</gene>
<accession>A0A917LFT5</accession>
<feature type="transmembrane region" description="Helical" evidence="2">
    <location>
        <begin position="76"/>
        <end position="95"/>
    </location>
</feature>
<feature type="transmembrane region" description="Helical" evidence="2">
    <location>
        <begin position="107"/>
        <end position="130"/>
    </location>
</feature>